<organism evidence="2 3">
    <name type="scientific">Stenotrophomonas chelatiphaga</name>
    <dbReference type="NCBI Taxonomy" id="517011"/>
    <lineage>
        <taxon>Bacteria</taxon>
        <taxon>Pseudomonadati</taxon>
        <taxon>Pseudomonadota</taxon>
        <taxon>Gammaproteobacteria</taxon>
        <taxon>Lysobacterales</taxon>
        <taxon>Lysobacteraceae</taxon>
        <taxon>Stenotrophomonas</taxon>
    </lineage>
</organism>
<comment type="caution">
    <text evidence="2">The sequence shown here is derived from an EMBL/GenBank/DDBJ whole genome shotgun (WGS) entry which is preliminary data.</text>
</comment>
<gene>
    <name evidence="2" type="ORF">ABB28_03270</name>
</gene>
<evidence type="ECO:0008006" key="4">
    <source>
        <dbReference type="Google" id="ProtNLM"/>
    </source>
</evidence>
<dbReference type="PATRIC" id="fig|517011.3.peg.3181"/>
<name>A0A0R0D2Y4_9GAMM</name>
<feature type="region of interest" description="Disordered" evidence="1">
    <location>
        <begin position="100"/>
        <end position="121"/>
    </location>
</feature>
<keyword evidence="3" id="KW-1185">Reference proteome</keyword>
<feature type="compositionally biased region" description="Basic residues" evidence="1">
    <location>
        <begin position="111"/>
        <end position="121"/>
    </location>
</feature>
<evidence type="ECO:0000313" key="3">
    <source>
        <dbReference type="Proteomes" id="UP000051386"/>
    </source>
</evidence>
<evidence type="ECO:0000256" key="1">
    <source>
        <dbReference type="SAM" id="MobiDB-lite"/>
    </source>
</evidence>
<dbReference type="Pfam" id="PF11445">
    <property type="entry name" value="DUF2894"/>
    <property type="match status" value="1"/>
</dbReference>
<reference evidence="2 3" key="1">
    <citation type="submission" date="2015-05" db="EMBL/GenBank/DDBJ databases">
        <title>Genome sequencing and analysis of members of genus Stenotrophomonas.</title>
        <authorList>
            <person name="Patil P.P."/>
            <person name="Midha S."/>
            <person name="Patil P.B."/>
        </authorList>
    </citation>
    <scope>NUCLEOTIDE SEQUENCE [LARGE SCALE GENOMIC DNA]</scope>
    <source>
        <strain evidence="2 3">DSM 21508</strain>
    </source>
</reference>
<evidence type="ECO:0000313" key="2">
    <source>
        <dbReference type="EMBL" id="KRG76473.1"/>
    </source>
</evidence>
<sequence>MMRDDRAVTGLAGLVRQLEAGSASLPHYPQLPSLQPMRDAWQQLHADSRLRIALQQTPAEGGPLNSAVLVHRMLDAMQALSPDYLRHFVAYADTLAWLEQQPQPTTSVPKRAPRKRTPKAR</sequence>
<dbReference type="EMBL" id="LDJK01000008">
    <property type="protein sequence ID" value="KRG76473.1"/>
    <property type="molecule type" value="Genomic_DNA"/>
</dbReference>
<dbReference type="Proteomes" id="UP000051386">
    <property type="component" value="Unassembled WGS sequence"/>
</dbReference>
<dbReference type="AlphaFoldDB" id="A0A0R0D2Y4"/>
<proteinExistence type="predicted"/>
<protein>
    <recommendedName>
        <fullName evidence="4">DUF2894 domain-containing protein</fullName>
    </recommendedName>
</protein>
<dbReference type="InterPro" id="IPR021549">
    <property type="entry name" value="DUF2894"/>
</dbReference>
<accession>A0A0R0D2Y4</accession>